<comment type="caution">
    <text evidence="1">The sequence shown here is derived from an EMBL/GenBank/DDBJ whole genome shotgun (WGS) entry which is preliminary data.</text>
</comment>
<dbReference type="AlphaFoldDB" id="A0A9W8DU78"/>
<protein>
    <submittedName>
        <fullName evidence="1">Uncharacterized protein</fullName>
    </submittedName>
</protein>
<evidence type="ECO:0000313" key="2">
    <source>
        <dbReference type="Proteomes" id="UP001150569"/>
    </source>
</evidence>
<accession>A0A9W8DU78</accession>
<name>A0A9W8DU78_9FUNG</name>
<dbReference type="InterPro" id="IPR035992">
    <property type="entry name" value="Ricin_B-like_lectins"/>
</dbReference>
<reference evidence="1" key="1">
    <citation type="submission" date="2022-07" db="EMBL/GenBank/DDBJ databases">
        <title>Phylogenomic reconstructions and comparative analyses of Kickxellomycotina fungi.</title>
        <authorList>
            <person name="Reynolds N.K."/>
            <person name="Stajich J.E."/>
            <person name="Barry K."/>
            <person name="Grigoriev I.V."/>
            <person name="Crous P."/>
            <person name="Smith M.E."/>
        </authorList>
    </citation>
    <scope>NUCLEOTIDE SEQUENCE</scope>
    <source>
        <strain evidence="1">RSA 861</strain>
    </source>
</reference>
<proteinExistence type="predicted"/>
<dbReference type="SUPFAM" id="SSF50370">
    <property type="entry name" value="Ricin B-like lectins"/>
    <property type="match status" value="1"/>
</dbReference>
<keyword evidence="2" id="KW-1185">Reference proteome</keyword>
<evidence type="ECO:0000313" key="1">
    <source>
        <dbReference type="EMBL" id="KAJ1918503.1"/>
    </source>
</evidence>
<dbReference type="OrthoDB" id="10554143at2759"/>
<dbReference type="Gene3D" id="2.80.10.50">
    <property type="match status" value="1"/>
</dbReference>
<dbReference type="EMBL" id="JANBPT010000502">
    <property type="protein sequence ID" value="KAJ1918503.1"/>
    <property type="molecule type" value="Genomic_DNA"/>
</dbReference>
<dbReference type="Proteomes" id="UP001150569">
    <property type="component" value="Unassembled WGS sequence"/>
</dbReference>
<gene>
    <name evidence="1" type="ORF">IWQ60_007483</name>
</gene>
<sequence>MGLSTATRRQLIGSAVIITIHLSGLTVRGEAVEGLQFSTRSHRCWQLNDAFLASGTVVRLGACGEEYADSGVFRLRPAPNRQSIVQILVGDKCLEANEGGYLTGEDCREKPTQYFEVMRNQGQGMVKAVARGQYRITIRQLMVALRMDYAAYTKTILSQGVPQLSEGDKYLLNYCDQRIRAFFLKFDEANRNMFSKLMNYKGSYATAVPGATAQAVDMFVLTKLSRQVWQNLVPARNMFVNQFTALLTMAFPQVGFVITLAKDAAMNQLSKFESKPPSEASEWGSILRDAFEDSVEAVWELHLRLFDTAGQSQYQLYADVYQQRTLEEIFGTPEKVQASMVVLLSKLVTRQPEMARSCCITQWKPHIGSSDYYDGQYYYRVNLPGKSHEALLSKPLSEFFDLNALLRSQDGWGLPTVQTATGLGGCRFHL</sequence>
<organism evidence="1 2">
    <name type="scientific">Tieghemiomyces parasiticus</name>
    <dbReference type="NCBI Taxonomy" id="78921"/>
    <lineage>
        <taxon>Eukaryota</taxon>
        <taxon>Fungi</taxon>
        <taxon>Fungi incertae sedis</taxon>
        <taxon>Zoopagomycota</taxon>
        <taxon>Kickxellomycotina</taxon>
        <taxon>Dimargaritomycetes</taxon>
        <taxon>Dimargaritales</taxon>
        <taxon>Dimargaritaceae</taxon>
        <taxon>Tieghemiomyces</taxon>
    </lineage>
</organism>